<sequence>MYSTSLRAEPAVETVLTRHRPLVLNELSLGWVFREVFWEWEFWELAELLWKVKFKSVIGALLPQGGYAFSSFKDYKRCNVERRSHHDRQDETSSPSLLRSTIARMKIKISTFEKMRLPWRLCINNNLENVLEQQQLVMTHSPTSSK</sequence>
<evidence type="ECO:0000313" key="2">
    <source>
        <dbReference type="Proteomes" id="UP000029981"/>
    </source>
</evidence>
<name>A0A0A0K9B0_CUCSA</name>
<dbReference type="AlphaFoldDB" id="A0A0A0K9B0"/>
<protein>
    <submittedName>
        <fullName evidence="1">Uncharacterized protein</fullName>
    </submittedName>
</protein>
<reference evidence="1 2" key="4">
    <citation type="journal article" date="2011" name="BMC Genomics">
        <title>RNA-Seq improves annotation of protein-coding genes in the cucumber genome.</title>
        <authorList>
            <person name="Li Z."/>
            <person name="Zhang Z."/>
            <person name="Yan P."/>
            <person name="Huang S."/>
            <person name="Fei Z."/>
            <person name="Lin K."/>
        </authorList>
    </citation>
    <scope>NUCLEOTIDE SEQUENCE [LARGE SCALE GENOMIC DNA]</scope>
    <source>
        <strain evidence="2">cv. 9930</strain>
    </source>
</reference>
<evidence type="ECO:0000313" key="1">
    <source>
        <dbReference type="EMBL" id="KGN46360.1"/>
    </source>
</evidence>
<reference evidence="1 2" key="1">
    <citation type="journal article" date="2009" name="Nat. Genet.">
        <title>The genome of the cucumber, Cucumis sativus L.</title>
        <authorList>
            <person name="Huang S."/>
            <person name="Li R."/>
            <person name="Zhang Z."/>
            <person name="Li L."/>
            <person name="Gu X."/>
            <person name="Fan W."/>
            <person name="Lucas W.J."/>
            <person name="Wang X."/>
            <person name="Xie B."/>
            <person name="Ni P."/>
            <person name="Ren Y."/>
            <person name="Zhu H."/>
            <person name="Li J."/>
            <person name="Lin K."/>
            <person name="Jin W."/>
            <person name="Fei Z."/>
            <person name="Li G."/>
            <person name="Staub J."/>
            <person name="Kilian A."/>
            <person name="van der Vossen E.A."/>
            <person name="Wu Y."/>
            <person name="Guo J."/>
            <person name="He J."/>
            <person name="Jia Z."/>
            <person name="Ren Y."/>
            <person name="Tian G."/>
            <person name="Lu Y."/>
            <person name="Ruan J."/>
            <person name="Qian W."/>
            <person name="Wang M."/>
            <person name="Huang Q."/>
            <person name="Li B."/>
            <person name="Xuan Z."/>
            <person name="Cao J."/>
            <person name="Asan"/>
            <person name="Wu Z."/>
            <person name="Zhang J."/>
            <person name="Cai Q."/>
            <person name="Bai Y."/>
            <person name="Zhao B."/>
            <person name="Han Y."/>
            <person name="Li Y."/>
            <person name="Li X."/>
            <person name="Wang S."/>
            <person name="Shi Q."/>
            <person name="Liu S."/>
            <person name="Cho W.K."/>
            <person name="Kim J.Y."/>
            <person name="Xu Y."/>
            <person name="Heller-Uszynska K."/>
            <person name="Miao H."/>
            <person name="Cheng Z."/>
            <person name="Zhang S."/>
            <person name="Wu J."/>
            <person name="Yang Y."/>
            <person name="Kang H."/>
            <person name="Li M."/>
            <person name="Liang H."/>
            <person name="Ren X."/>
            <person name="Shi Z."/>
            <person name="Wen M."/>
            <person name="Jian M."/>
            <person name="Yang H."/>
            <person name="Zhang G."/>
            <person name="Yang Z."/>
            <person name="Chen R."/>
            <person name="Liu S."/>
            <person name="Li J."/>
            <person name="Ma L."/>
            <person name="Liu H."/>
            <person name="Zhou Y."/>
            <person name="Zhao J."/>
            <person name="Fang X."/>
            <person name="Li G."/>
            <person name="Fang L."/>
            <person name="Li Y."/>
            <person name="Liu D."/>
            <person name="Zheng H."/>
            <person name="Zhang Y."/>
            <person name="Qin N."/>
            <person name="Li Z."/>
            <person name="Yang G."/>
            <person name="Yang S."/>
            <person name="Bolund L."/>
            <person name="Kristiansen K."/>
            <person name="Zheng H."/>
            <person name="Li S."/>
            <person name="Zhang X."/>
            <person name="Yang H."/>
            <person name="Wang J."/>
            <person name="Sun R."/>
            <person name="Zhang B."/>
            <person name="Jiang S."/>
            <person name="Wang J."/>
            <person name="Du Y."/>
            <person name="Li S."/>
        </authorList>
    </citation>
    <scope>NUCLEOTIDE SEQUENCE [LARGE SCALE GENOMIC DNA]</scope>
    <source>
        <strain evidence="2">cv. 9930</strain>
    </source>
</reference>
<organism evidence="1 2">
    <name type="scientific">Cucumis sativus</name>
    <name type="common">Cucumber</name>
    <dbReference type="NCBI Taxonomy" id="3659"/>
    <lineage>
        <taxon>Eukaryota</taxon>
        <taxon>Viridiplantae</taxon>
        <taxon>Streptophyta</taxon>
        <taxon>Embryophyta</taxon>
        <taxon>Tracheophyta</taxon>
        <taxon>Spermatophyta</taxon>
        <taxon>Magnoliopsida</taxon>
        <taxon>eudicotyledons</taxon>
        <taxon>Gunneridae</taxon>
        <taxon>Pentapetalae</taxon>
        <taxon>rosids</taxon>
        <taxon>fabids</taxon>
        <taxon>Cucurbitales</taxon>
        <taxon>Cucurbitaceae</taxon>
        <taxon>Benincaseae</taxon>
        <taxon>Cucumis</taxon>
    </lineage>
</organism>
<dbReference type="Proteomes" id="UP000029981">
    <property type="component" value="Chromosome 6"/>
</dbReference>
<dbReference type="EMBL" id="CM002927">
    <property type="protein sequence ID" value="KGN46360.1"/>
    <property type="molecule type" value="Genomic_DNA"/>
</dbReference>
<gene>
    <name evidence="1" type="ORF">Csa_6G087880</name>
</gene>
<proteinExistence type="predicted"/>
<keyword evidence="2" id="KW-1185">Reference proteome</keyword>
<accession>A0A0A0K9B0</accession>
<reference evidence="1 2" key="2">
    <citation type="journal article" date="2009" name="PLoS ONE">
        <title>An integrated genetic and cytogenetic map of the cucumber genome.</title>
        <authorList>
            <person name="Ren Y."/>
            <person name="Zhang Z."/>
            <person name="Liu J."/>
            <person name="Staub J.E."/>
            <person name="Han Y."/>
            <person name="Cheng Z."/>
            <person name="Li X."/>
            <person name="Lu J."/>
            <person name="Miao H."/>
            <person name="Kang H."/>
            <person name="Xie B."/>
            <person name="Gu X."/>
            <person name="Wang X."/>
            <person name="Du Y."/>
            <person name="Jin W."/>
            <person name="Huang S."/>
        </authorList>
    </citation>
    <scope>NUCLEOTIDE SEQUENCE [LARGE SCALE GENOMIC DNA]</scope>
    <source>
        <strain evidence="2">cv. 9930</strain>
    </source>
</reference>
<reference evidence="1 2" key="3">
    <citation type="journal article" date="2010" name="BMC Genomics">
        <title>Transcriptome sequencing and comparative analysis of cucumber flowers with different sex types.</title>
        <authorList>
            <person name="Guo S."/>
            <person name="Zheng Y."/>
            <person name="Joung J.G."/>
            <person name="Liu S."/>
            <person name="Zhang Z."/>
            <person name="Crasta O.R."/>
            <person name="Sobral B.W."/>
            <person name="Xu Y."/>
            <person name="Huang S."/>
            <person name="Fei Z."/>
        </authorList>
    </citation>
    <scope>NUCLEOTIDE SEQUENCE [LARGE SCALE GENOMIC DNA]</scope>
    <source>
        <strain evidence="2">cv. 9930</strain>
    </source>
</reference>
<dbReference type="Gramene" id="KGN46360">
    <property type="protein sequence ID" value="KGN46360"/>
    <property type="gene ID" value="Csa_6G087880"/>
</dbReference>